<dbReference type="InterPro" id="IPR050058">
    <property type="entry name" value="Ala-tRNA_ligase"/>
</dbReference>
<dbReference type="SMART" id="SM00863">
    <property type="entry name" value="tRNA_SAD"/>
    <property type="match status" value="1"/>
</dbReference>
<keyword evidence="7" id="KW-0694">RNA-binding</keyword>
<dbReference type="InterPro" id="IPR018164">
    <property type="entry name" value="Ala-tRNA-synth_IIc_N"/>
</dbReference>
<dbReference type="FunFam" id="3.30.980.10:FF:000004">
    <property type="entry name" value="Alanine--tRNA ligase, cytoplasmic"/>
    <property type="match status" value="1"/>
</dbReference>
<dbReference type="InterPro" id="IPR002318">
    <property type="entry name" value="Ala-tRNA-lgiase_IIc"/>
</dbReference>
<evidence type="ECO:0000256" key="2">
    <source>
        <dbReference type="ARBA" id="ARBA00013168"/>
    </source>
</evidence>
<dbReference type="Gene3D" id="3.30.930.10">
    <property type="entry name" value="Bira Bifunctional Protein, Domain 2"/>
    <property type="match status" value="1"/>
</dbReference>
<dbReference type="Gene3D" id="3.30.980.10">
    <property type="entry name" value="Threonyl-trna Synthetase, Chain A, domain 2"/>
    <property type="match status" value="1"/>
</dbReference>
<evidence type="ECO:0000313" key="11">
    <source>
        <dbReference type="EMBL" id="OGI83247.1"/>
    </source>
</evidence>
<name>A0A1F6WMZ2_9BACT</name>
<dbReference type="PANTHER" id="PTHR11777:SF9">
    <property type="entry name" value="ALANINE--TRNA LIGASE, CYTOPLASMIC"/>
    <property type="match status" value="1"/>
</dbReference>
<keyword evidence="4" id="KW-0436">Ligase</keyword>
<dbReference type="AlphaFoldDB" id="A0A1F6WMZ2"/>
<dbReference type="EC" id="6.1.1.7" evidence="2"/>
<dbReference type="PROSITE" id="PS50860">
    <property type="entry name" value="AA_TRNA_LIGASE_II_ALA"/>
    <property type="match status" value="1"/>
</dbReference>
<feature type="domain" description="Alanyl-transfer RNA synthetases family profile" evidence="10">
    <location>
        <begin position="1"/>
        <end position="589"/>
    </location>
</feature>
<dbReference type="InterPro" id="IPR018165">
    <property type="entry name" value="Ala-tRNA-synth_IIc_core"/>
</dbReference>
<dbReference type="Gene3D" id="3.30.54.20">
    <property type="match status" value="1"/>
</dbReference>
<dbReference type="GO" id="GO:0006419">
    <property type="term" value="P:alanyl-tRNA aminoacylation"/>
    <property type="evidence" value="ECO:0007669"/>
    <property type="project" value="InterPro"/>
</dbReference>
<gene>
    <name evidence="11" type="ORF">A2997_00190</name>
</gene>
<dbReference type="PANTHER" id="PTHR11777">
    <property type="entry name" value="ALANYL-TRNA SYNTHETASE"/>
    <property type="match status" value="1"/>
</dbReference>
<evidence type="ECO:0000256" key="6">
    <source>
        <dbReference type="ARBA" id="ARBA00022840"/>
    </source>
</evidence>
<keyword evidence="3" id="KW-0820">tRNA-binding</keyword>
<organism evidence="11 12">
    <name type="scientific">Candidatus Nomurabacteria bacterium RIFCSPLOWO2_01_FULL_36_10b</name>
    <dbReference type="NCBI Taxonomy" id="1801766"/>
    <lineage>
        <taxon>Bacteria</taxon>
        <taxon>Candidatus Nomuraibacteriota</taxon>
    </lineage>
</organism>
<evidence type="ECO:0000256" key="1">
    <source>
        <dbReference type="ARBA" id="ARBA00008226"/>
    </source>
</evidence>
<dbReference type="SUPFAM" id="SSF55681">
    <property type="entry name" value="Class II aaRS and biotin synthetases"/>
    <property type="match status" value="1"/>
</dbReference>
<dbReference type="SUPFAM" id="SSF101353">
    <property type="entry name" value="Putative anticodon-binding domain of alanyl-tRNA synthetase (AlaRS)"/>
    <property type="match status" value="1"/>
</dbReference>
<dbReference type="GO" id="GO:0005524">
    <property type="term" value="F:ATP binding"/>
    <property type="evidence" value="ECO:0007669"/>
    <property type="project" value="UniProtKB-KW"/>
</dbReference>
<evidence type="ECO:0000259" key="10">
    <source>
        <dbReference type="PROSITE" id="PS50860"/>
    </source>
</evidence>
<keyword evidence="6" id="KW-0067">ATP-binding</keyword>
<dbReference type="Proteomes" id="UP000179448">
    <property type="component" value="Unassembled WGS sequence"/>
</dbReference>
<dbReference type="STRING" id="1801766.A2997_00190"/>
<sequence>MQSNEIRTRFIKFFEKRGHAVILSASLVPQNDPSVLFNTAGMQPLAPYLLGEKHPLGNRLVNIQKCVRTVDLDDVGDNRHFSFFEMMGNWSLGDYFKKEAITWSYEFLTSKEEGLGLNPDFLYITIFEGDDNAPLDEESKKIWMSLGIAEHRIYTLPADGNWWSPGDNGPCGPCSEMFYDMENGVVGDLSKEEFIDAVKEERIVEIWNDVFMEYEKKNGKVIGKLKQKNVDTGAGLERMTAVMQGKKTAYETDIFLPIMEKIKNFSQNYEEKSARIVADHIRTSIFLIADGVIPANKDRGYILRRLIRRAVRHMDILGLPKDSSLKIIEIVKNKYTETHANILQNYKTITDEIIKEENKFRETLERGLKEFEKGIDPFVLATTYGFPLEMTLELAKEKRIKIDIEDFHKKMEEHQKLSQTASVGMFKGGLADTSDATIKLHTAHHLLLAALQKIVSHDIHQRGSNITSERLRMDFSFDRKLTDEEKKKVEDQVNEWISMKLPVVRREMSRTEAEKLGAEMEFGVKYPEIVSLYFIGPATMSQDDIDDGPLSIEFCGGPHVTNTGDLGIFKIQKEEASSAGVRRIKAVLT</sequence>
<accession>A0A1F6WMZ2</accession>
<evidence type="ECO:0000313" key="12">
    <source>
        <dbReference type="Proteomes" id="UP000179448"/>
    </source>
</evidence>
<evidence type="ECO:0000256" key="8">
    <source>
        <dbReference type="ARBA" id="ARBA00022917"/>
    </source>
</evidence>
<protein>
    <recommendedName>
        <fullName evidence="2">alanine--tRNA ligase</fullName>
        <ecNumber evidence="2">6.1.1.7</ecNumber>
    </recommendedName>
</protein>
<dbReference type="InterPro" id="IPR045864">
    <property type="entry name" value="aa-tRNA-synth_II/BPL/LPL"/>
</dbReference>
<reference evidence="11 12" key="1">
    <citation type="journal article" date="2016" name="Nat. Commun.">
        <title>Thousands of microbial genomes shed light on interconnected biogeochemical processes in an aquifer system.</title>
        <authorList>
            <person name="Anantharaman K."/>
            <person name="Brown C.T."/>
            <person name="Hug L.A."/>
            <person name="Sharon I."/>
            <person name="Castelle C.J."/>
            <person name="Probst A.J."/>
            <person name="Thomas B.C."/>
            <person name="Singh A."/>
            <person name="Wilkins M.J."/>
            <person name="Karaoz U."/>
            <person name="Brodie E.L."/>
            <person name="Williams K.H."/>
            <person name="Hubbard S.S."/>
            <person name="Banfield J.F."/>
        </authorList>
    </citation>
    <scope>NUCLEOTIDE SEQUENCE [LARGE SCALE GENOMIC DNA]</scope>
</reference>
<evidence type="ECO:0000256" key="4">
    <source>
        <dbReference type="ARBA" id="ARBA00022598"/>
    </source>
</evidence>
<keyword evidence="5" id="KW-0547">Nucleotide-binding</keyword>
<dbReference type="InterPro" id="IPR018162">
    <property type="entry name" value="Ala-tRNA-ligase_IIc_anticod-bd"/>
</dbReference>
<keyword evidence="8" id="KW-0648">Protein biosynthesis</keyword>
<dbReference type="Pfam" id="PF01411">
    <property type="entry name" value="tRNA-synt_2c"/>
    <property type="match status" value="1"/>
</dbReference>
<comment type="similarity">
    <text evidence="1">Belongs to the class-II aminoacyl-tRNA synthetase family.</text>
</comment>
<evidence type="ECO:0000256" key="9">
    <source>
        <dbReference type="ARBA" id="ARBA00023146"/>
    </source>
</evidence>
<dbReference type="EMBL" id="MFUQ01000021">
    <property type="protein sequence ID" value="OGI83247.1"/>
    <property type="molecule type" value="Genomic_DNA"/>
</dbReference>
<dbReference type="CDD" id="cd00673">
    <property type="entry name" value="AlaRS_core"/>
    <property type="match status" value="1"/>
</dbReference>
<evidence type="ECO:0000256" key="7">
    <source>
        <dbReference type="ARBA" id="ARBA00022884"/>
    </source>
</evidence>
<dbReference type="PRINTS" id="PR00980">
    <property type="entry name" value="TRNASYNTHALA"/>
</dbReference>
<dbReference type="GO" id="GO:0005737">
    <property type="term" value="C:cytoplasm"/>
    <property type="evidence" value="ECO:0007669"/>
    <property type="project" value="InterPro"/>
</dbReference>
<dbReference type="NCBIfam" id="NF002436">
    <property type="entry name" value="PRK01584.1"/>
    <property type="match status" value="1"/>
</dbReference>
<dbReference type="GO" id="GO:0002161">
    <property type="term" value="F:aminoacyl-tRNA deacylase activity"/>
    <property type="evidence" value="ECO:0007669"/>
    <property type="project" value="TreeGrafter"/>
</dbReference>
<dbReference type="GO" id="GO:0000049">
    <property type="term" value="F:tRNA binding"/>
    <property type="evidence" value="ECO:0007669"/>
    <property type="project" value="UniProtKB-KW"/>
</dbReference>
<evidence type="ECO:0000256" key="5">
    <source>
        <dbReference type="ARBA" id="ARBA00022741"/>
    </source>
</evidence>
<dbReference type="GO" id="GO:0004813">
    <property type="term" value="F:alanine-tRNA ligase activity"/>
    <property type="evidence" value="ECO:0007669"/>
    <property type="project" value="UniProtKB-EC"/>
</dbReference>
<evidence type="ECO:0000256" key="3">
    <source>
        <dbReference type="ARBA" id="ARBA00022555"/>
    </source>
</evidence>
<dbReference type="InterPro" id="IPR012947">
    <property type="entry name" value="tRNA_SAD"/>
</dbReference>
<comment type="caution">
    <text evidence="11">The sequence shown here is derived from an EMBL/GenBank/DDBJ whole genome shotgun (WGS) entry which is preliminary data.</text>
</comment>
<keyword evidence="9" id="KW-0030">Aminoacyl-tRNA synthetase</keyword>
<dbReference type="SUPFAM" id="SSF55186">
    <property type="entry name" value="ThrRS/AlaRS common domain"/>
    <property type="match status" value="1"/>
</dbReference>
<dbReference type="Pfam" id="PF07973">
    <property type="entry name" value="tRNA_SAD"/>
    <property type="match status" value="1"/>
</dbReference>
<proteinExistence type="inferred from homology"/>
<dbReference type="InterPro" id="IPR018163">
    <property type="entry name" value="Thr/Ala-tRNA-synth_IIc_edit"/>
</dbReference>